<dbReference type="InterPro" id="IPR036928">
    <property type="entry name" value="AS_sf"/>
</dbReference>
<dbReference type="OrthoDB" id="4227473at2759"/>
<dbReference type="KEGG" id="trg:TRUGW13939_08936"/>
<sequence>MEEGKKGFFSLFPFSNRASRPHSTPSFHGPQGVRGACLKRIVLAFKPTTNSHALPPLASSQPRKRAVIPELDHAAIVLKTRTGCVCYVRPRVEAFMSQCTPDSPSKVVPAVVIHRQPQELSSKTIQGYFDHFQDSDDVFQEQFTKNAFLVLPKSIKSQRGQREEATLDRKSAELFDKEDFSADLTNYLDSKSLVPCDLEEELDIPEGPYFVVGKSLHQAWRLYPDNLGAFSTAVIPDDINTTPGCSYTQVFRELEGLGFAGVAVPSRLYFKKSDKKPLNGIRISVKDNMHLNGVVTGLGNKAYAELYGRQSESAELIQSLINKGGVIVGKTKLSAFAGSEIPPSQCIDYKSPWNPRGDDYQGPSGSSSGAAAAVAGYTWLDVSIGTDTTGSVRHPATSHGTWGHRVTWNDTQWGGIVPSCSLLDTVGIISRTTEEVRDVLGALGAPQSKQNGPTIILYPIDWFPLADENQQRMTEVFVKALENHLGVAHTKISLAEEWSKSGPEQLRDKSLSEVFDMAASLVGYDFYHNFDDFRFQYFQKFQKPPSIHSFTETRKRDESRTLEERSRAFQMILRFRVWTFERLFSVSANGTCQTIMIVPQGRPGANYRDIEPKSEPNGKPIPRPGPIWFTSITGAPQLLVPRTDLALLKVAEDTLRKAGWPTDILTGRFMFEVGDNERFSIPSENYLKL</sequence>
<dbReference type="Pfam" id="PF01425">
    <property type="entry name" value="Amidase"/>
    <property type="match status" value="1"/>
</dbReference>
<reference evidence="4" key="1">
    <citation type="submission" date="2020-06" db="EMBL/GenBank/DDBJ databases">
        <title>A chromosome-scale genome assembly of Talaromyces rugulosus W13939.</title>
        <authorList>
            <person name="Wang B."/>
            <person name="Guo L."/>
            <person name="Ye K."/>
            <person name="Wang L."/>
        </authorList>
    </citation>
    <scope>NUCLEOTIDE SEQUENCE [LARGE SCALE GENOMIC DNA]</scope>
    <source>
        <strain evidence="4">W13939</strain>
    </source>
</reference>
<accession>A0A7H8R5Y0</accession>
<evidence type="ECO:0000259" key="2">
    <source>
        <dbReference type="Pfam" id="PF26053"/>
    </source>
</evidence>
<dbReference type="SUPFAM" id="SSF75304">
    <property type="entry name" value="Amidase signature (AS) enzymes"/>
    <property type="match status" value="1"/>
</dbReference>
<keyword evidence="4" id="KW-1185">Reference proteome</keyword>
<dbReference type="PANTHER" id="PTHR46310:SF7">
    <property type="entry name" value="AMIDASE 1"/>
    <property type="match status" value="1"/>
</dbReference>
<dbReference type="Pfam" id="PF26053">
    <property type="entry name" value="DUF8016"/>
    <property type="match status" value="1"/>
</dbReference>
<organism evidence="3 4">
    <name type="scientific">Talaromyces rugulosus</name>
    <name type="common">Penicillium rugulosum</name>
    <dbReference type="NCBI Taxonomy" id="121627"/>
    <lineage>
        <taxon>Eukaryota</taxon>
        <taxon>Fungi</taxon>
        <taxon>Dikarya</taxon>
        <taxon>Ascomycota</taxon>
        <taxon>Pezizomycotina</taxon>
        <taxon>Eurotiomycetes</taxon>
        <taxon>Eurotiomycetidae</taxon>
        <taxon>Eurotiales</taxon>
        <taxon>Trichocomaceae</taxon>
        <taxon>Talaromyces</taxon>
        <taxon>Talaromyces sect. Islandici</taxon>
    </lineage>
</organism>
<dbReference type="InterPro" id="IPR023631">
    <property type="entry name" value="Amidase_dom"/>
</dbReference>
<dbReference type="Gene3D" id="3.90.1300.10">
    <property type="entry name" value="Amidase signature (AS) domain"/>
    <property type="match status" value="1"/>
</dbReference>
<dbReference type="EMBL" id="CP055902">
    <property type="protein sequence ID" value="QKX61780.1"/>
    <property type="molecule type" value="Genomic_DNA"/>
</dbReference>
<evidence type="ECO:0000259" key="1">
    <source>
        <dbReference type="Pfam" id="PF01425"/>
    </source>
</evidence>
<dbReference type="AlphaFoldDB" id="A0A7H8R5Y0"/>
<proteinExistence type="predicted"/>
<name>A0A7H8R5Y0_TALRU</name>
<feature type="domain" description="Amidase" evidence="1">
    <location>
        <begin position="272"/>
        <end position="449"/>
    </location>
</feature>
<evidence type="ECO:0000313" key="4">
    <source>
        <dbReference type="Proteomes" id="UP000509510"/>
    </source>
</evidence>
<dbReference type="GeneID" id="55996420"/>
<evidence type="ECO:0000313" key="3">
    <source>
        <dbReference type="EMBL" id="QKX61780.1"/>
    </source>
</evidence>
<protein>
    <submittedName>
        <fullName evidence="3">Uncharacterized protein</fullName>
    </submittedName>
</protein>
<dbReference type="InterPro" id="IPR058329">
    <property type="entry name" value="Arp1_N"/>
</dbReference>
<gene>
    <name evidence="3" type="ORF">TRUGW13939_08936</name>
</gene>
<feature type="domain" description="Scytalone dehydratase-like protein Arp1 N-terminal" evidence="2">
    <location>
        <begin position="98"/>
        <end position="214"/>
    </location>
</feature>
<dbReference type="Proteomes" id="UP000509510">
    <property type="component" value="Chromosome V"/>
</dbReference>
<dbReference type="RefSeq" id="XP_035347954.1">
    <property type="nucleotide sequence ID" value="XM_035492061.1"/>
</dbReference>
<dbReference type="PANTHER" id="PTHR46310">
    <property type="entry name" value="AMIDASE 1"/>
    <property type="match status" value="1"/>
</dbReference>